<dbReference type="OrthoDB" id="9800876at2"/>
<dbReference type="RefSeq" id="WP_085891350.1">
    <property type="nucleotide sequence ID" value="NZ_FWFL01000002.1"/>
</dbReference>
<accession>A0A1Y5RSS7</accession>
<organism evidence="1 2">
    <name type="scientific">Roseovarius litorisediminis</name>
    <dbReference type="NCBI Taxonomy" id="1312363"/>
    <lineage>
        <taxon>Bacteria</taxon>
        <taxon>Pseudomonadati</taxon>
        <taxon>Pseudomonadota</taxon>
        <taxon>Alphaproteobacteria</taxon>
        <taxon>Rhodobacterales</taxon>
        <taxon>Roseobacteraceae</taxon>
        <taxon>Roseovarius</taxon>
    </lineage>
</organism>
<protein>
    <recommendedName>
        <fullName evidence="3">Chaperone modulatory protein CbpM</fullName>
    </recommendedName>
</protein>
<sequence length="109" mass="12323">MTDRFSEDDVITTVTRLTRHQLVRFIEGELVKPQRDAGEYVFRRIDIARLEFLCDLSHDLELDEAALGIVISLVDQLHAARQDLNALARAIDILPPDLRASILAALKES</sequence>
<dbReference type="Gene3D" id="1.10.1660.10">
    <property type="match status" value="1"/>
</dbReference>
<dbReference type="EMBL" id="FWFL01000002">
    <property type="protein sequence ID" value="SLN24558.1"/>
    <property type="molecule type" value="Genomic_DNA"/>
</dbReference>
<proteinExistence type="predicted"/>
<gene>
    <name evidence="1" type="ORF">PEL8287_01124</name>
</gene>
<name>A0A1Y5RSS7_9RHOB</name>
<keyword evidence="2" id="KW-1185">Reference proteome</keyword>
<dbReference type="AlphaFoldDB" id="A0A1Y5RSS7"/>
<evidence type="ECO:0000313" key="1">
    <source>
        <dbReference type="EMBL" id="SLN24558.1"/>
    </source>
</evidence>
<dbReference type="Proteomes" id="UP000193827">
    <property type="component" value="Unassembled WGS sequence"/>
</dbReference>
<dbReference type="Pfam" id="PF13591">
    <property type="entry name" value="MerR_2"/>
    <property type="match status" value="1"/>
</dbReference>
<reference evidence="1 2" key="1">
    <citation type="submission" date="2017-03" db="EMBL/GenBank/DDBJ databases">
        <authorList>
            <person name="Afonso C.L."/>
            <person name="Miller P.J."/>
            <person name="Scott M.A."/>
            <person name="Spackman E."/>
            <person name="Goraichik I."/>
            <person name="Dimitrov K.M."/>
            <person name="Suarez D.L."/>
            <person name="Swayne D.E."/>
        </authorList>
    </citation>
    <scope>NUCLEOTIDE SEQUENCE [LARGE SCALE GENOMIC DNA]</scope>
    <source>
        <strain evidence="1 2">CECT 8287</strain>
    </source>
</reference>
<evidence type="ECO:0000313" key="2">
    <source>
        <dbReference type="Proteomes" id="UP000193827"/>
    </source>
</evidence>
<evidence type="ECO:0008006" key="3">
    <source>
        <dbReference type="Google" id="ProtNLM"/>
    </source>
</evidence>